<accession>A0ABY5YVR6</accession>
<dbReference type="Gene3D" id="3.30.530.20">
    <property type="match status" value="1"/>
</dbReference>
<organism evidence="1 2">
    <name type="scientific">Dactylosporangium roseum</name>
    <dbReference type="NCBI Taxonomy" id="47989"/>
    <lineage>
        <taxon>Bacteria</taxon>
        <taxon>Bacillati</taxon>
        <taxon>Actinomycetota</taxon>
        <taxon>Actinomycetes</taxon>
        <taxon>Micromonosporales</taxon>
        <taxon>Micromonosporaceae</taxon>
        <taxon>Dactylosporangium</taxon>
    </lineage>
</organism>
<dbReference type="Proteomes" id="UP001058271">
    <property type="component" value="Chromosome"/>
</dbReference>
<dbReference type="SUPFAM" id="SSF75005">
    <property type="entry name" value="Arabinanase/levansucrase/invertase"/>
    <property type="match status" value="1"/>
</dbReference>
<evidence type="ECO:0000313" key="2">
    <source>
        <dbReference type="Proteomes" id="UP001058271"/>
    </source>
</evidence>
<dbReference type="InterPro" id="IPR015045">
    <property type="entry name" value="MPT-1-like_LmxM"/>
</dbReference>
<dbReference type="InterPro" id="IPR023296">
    <property type="entry name" value="Glyco_hydro_beta-prop_sf"/>
</dbReference>
<proteinExistence type="predicted"/>
<sequence length="459" mass="49734">MTGPTYQQLVAAYRRRADRPRGELDRVPGTGDRLAYNPCLIAEPDRTWLAVRVESPRSYWRDRASWNPQVRFFERTPDGWHPVPDAPVFTAAEDPFAAWMTGPGGRPWLVLGVVTLDHGHTPPLPVTRFHAAPAVRDLDPAKPFLEVPGMKDVRLLQRDGDVVVCGRPQGGIAGIGRVSVAVTDSYTSITPELIASAHVFVDQVAPDTKVGTNELYDLGGGTVGVLGHIAIGEEGSTQRYAAAWWTIDPDRRTTTAPVVVAVRDDFPPAPAKYPVISDVVFPGSLEALPDGRFRMYCGLGDAALGSVTLTLPAGLPHPAEGSWHGESRHLSTLVDRSPREVYEYAANPANLPAWAPDLCTSVELVDGRWVAESGMGRLLLDFAPRNPFGVLDHDVTLASGEIVHNPMRVIADGDRSEVVFTLRRRPGVADAEFDRDAEAVLADLAALKRVLEGGKVPVA</sequence>
<name>A0ABY5YVR6_9ACTN</name>
<dbReference type="InterPro" id="IPR023393">
    <property type="entry name" value="START-like_dom_sf"/>
</dbReference>
<dbReference type="EMBL" id="CP073721">
    <property type="protein sequence ID" value="UWZ33836.1"/>
    <property type="molecule type" value="Genomic_DNA"/>
</dbReference>
<reference evidence="1" key="1">
    <citation type="submission" date="2021-04" db="EMBL/GenBank/DDBJ databases">
        <title>Biosynthetic gene clusters of Dactylosporangioum roseum.</title>
        <authorList>
            <person name="Hartkoorn R.C."/>
            <person name="Beaudoing E."/>
            <person name="Hot D."/>
            <person name="Moureu S."/>
        </authorList>
    </citation>
    <scope>NUCLEOTIDE SEQUENCE</scope>
    <source>
        <strain evidence="1">NRRL B-16295</strain>
    </source>
</reference>
<dbReference type="Pfam" id="PF08950">
    <property type="entry name" value="DUF1861"/>
    <property type="match status" value="1"/>
</dbReference>
<evidence type="ECO:0000313" key="1">
    <source>
        <dbReference type="EMBL" id="UWZ33836.1"/>
    </source>
</evidence>
<protein>
    <submittedName>
        <fullName evidence="1">DUF1861 family protein</fullName>
    </submittedName>
</protein>
<dbReference type="Gene3D" id="2.115.10.20">
    <property type="entry name" value="Glycosyl hydrolase domain, family 43"/>
    <property type="match status" value="1"/>
</dbReference>
<dbReference type="SUPFAM" id="SSF55961">
    <property type="entry name" value="Bet v1-like"/>
    <property type="match status" value="1"/>
</dbReference>
<dbReference type="PANTHER" id="PTHR37036:SF2">
    <property type="entry name" value="DUF1861 FAMILY PROTEIN"/>
    <property type="match status" value="1"/>
</dbReference>
<gene>
    <name evidence="1" type="ORF">Drose_21430</name>
</gene>
<dbReference type="PANTHER" id="PTHR37036">
    <property type="match status" value="1"/>
</dbReference>
<dbReference type="RefSeq" id="WP_260723112.1">
    <property type="nucleotide sequence ID" value="NZ_BAAABS010000009.1"/>
</dbReference>
<keyword evidence="2" id="KW-1185">Reference proteome</keyword>